<proteinExistence type="predicted"/>
<reference evidence="1 2" key="1">
    <citation type="submission" date="2014-04" db="EMBL/GenBank/DDBJ databases">
        <title>Evolutionary Origins and Diversification of the Mycorrhizal Mutualists.</title>
        <authorList>
            <consortium name="DOE Joint Genome Institute"/>
            <consortium name="Mycorrhizal Genomics Consortium"/>
            <person name="Kohler A."/>
            <person name="Kuo A."/>
            <person name="Nagy L.G."/>
            <person name="Floudas D."/>
            <person name="Copeland A."/>
            <person name="Barry K.W."/>
            <person name="Cichocki N."/>
            <person name="Veneault-Fourrey C."/>
            <person name="LaButti K."/>
            <person name="Lindquist E.A."/>
            <person name="Lipzen A."/>
            <person name="Lundell T."/>
            <person name="Morin E."/>
            <person name="Murat C."/>
            <person name="Riley R."/>
            <person name="Ohm R."/>
            <person name="Sun H."/>
            <person name="Tunlid A."/>
            <person name="Henrissat B."/>
            <person name="Grigoriev I.V."/>
            <person name="Hibbett D.S."/>
            <person name="Martin F."/>
        </authorList>
    </citation>
    <scope>NUCLEOTIDE SEQUENCE [LARGE SCALE GENOMIC DNA]</scope>
    <source>
        <strain evidence="1 2">FD-317 M1</strain>
    </source>
</reference>
<accession>A0A0D0CN59</accession>
<dbReference type="AlphaFoldDB" id="A0A0D0CN59"/>
<keyword evidence="2" id="KW-1185">Reference proteome</keyword>
<protein>
    <submittedName>
        <fullName evidence="1">Uncharacterized protein</fullName>
    </submittedName>
</protein>
<dbReference type="HOGENOM" id="CLU_2688078_0_0_1"/>
<organism evidence="1 2">
    <name type="scientific">Collybiopsis luxurians FD-317 M1</name>
    <dbReference type="NCBI Taxonomy" id="944289"/>
    <lineage>
        <taxon>Eukaryota</taxon>
        <taxon>Fungi</taxon>
        <taxon>Dikarya</taxon>
        <taxon>Basidiomycota</taxon>
        <taxon>Agaricomycotina</taxon>
        <taxon>Agaricomycetes</taxon>
        <taxon>Agaricomycetidae</taxon>
        <taxon>Agaricales</taxon>
        <taxon>Marasmiineae</taxon>
        <taxon>Omphalotaceae</taxon>
        <taxon>Collybiopsis</taxon>
        <taxon>Collybiopsis luxurians</taxon>
    </lineage>
</organism>
<evidence type="ECO:0000313" key="1">
    <source>
        <dbReference type="EMBL" id="KIK60127.1"/>
    </source>
</evidence>
<dbReference type="EMBL" id="KN834776">
    <property type="protein sequence ID" value="KIK60127.1"/>
    <property type="molecule type" value="Genomic_DNA"/>
</dbReference>
<name>A0A0D0CN59_9AGAR</name>
<sequence>MTIDPLDTEISTINNPSYHSLDSCSAAWRSLNDDSTAKLTLTDRCNCPTDNDNMYRWTLDGLCNFKHCINYSKRANL</sequence>
<dbReference type="Proteomes" id="UP000053593">
    <property type="component" value="Unassembled WGS sequence"/>
</dbReference>
<evidence type="ECO:0000313" key="2">
    <source>
        <dbReference type="Proteomes" id="UP000053593"/>
    </source>
</evidence>
<gene>
    <name evidence="1" type="ORF">GYMLUDRAFT_43882</name>
</gene>